<reference evidence="1" key="2">
    <citation type="submission" date="2023-04" db="EMBL/GenBank/DDBJ databases">
        <authorList>
            <person name="Bu L."/>
            <person name="Lu L."/>
            <person name="Laidemitt M.R."/>
            <person name="Zhang S.M."/>
            <person name="Mutuku M."/>
            <person name="Mkoji G."/>
            <person name="Steinauer M."/>
            <person name="Loker E.S."/>
        </authorList>
    </citation>
    <scope>NUCLEOTIDE SEQUENCE</scope>
    <source>
        <strain evidence="1">KasaAsao</strain>
        <tissue evidence="1">Whole Snail</tissue>
    </source>
</reference>
<reference evidence="1" key="1">
    <citation type="journal article" date="2023" name="PLoS Negl. Trop. Dis.">
        <title>A genome sequence for Biomphalaria pfeifferi, the major vector snail for the human-infecting parasite Schistosoma mansoni.</title>
        <authorList>
            <person name="Bu L."/>
            <person name="Lu L."/>
            <person name="Laidemitt M.R."/>
            <person name="Zhang S.M."/>
            <person name="Mutuku M."/>
            <person name="Mkoji G."/>
            <person name="Steinauer M."/>
            <person name="Loker E.S."/>
        </authorList>
    </citation>
    <scope>NUCLEOTIDE SEQUENCE</scope>
    <source>
        <strain evidence="1">KasaAsao</strain>
    </source>
</reference>
<keyword evidence="2" id="KW-1185">Reference proteome</keyword>
<proteinExistence type="predicted"/>
<name>A0AAD8FKZ6_BIOPF</name>
<evidence type="ECO:0000313" key="2">
    <source>
        <dbReference type="Proteomes" id="UP001233172"/>
    </source>
</evidence>
<feature type="non-terminal residue" evidence="1">
    <location>
        <position position="56"/>
    </location>
</feature>
<organism evidence="1 2">
    <name type="scientific">Biomphalaria pfeifferi</name>
    <name type="common">Bloodfluke planorb</name>
    <name type="synonym">Freshwater snail</name>
    <dbReference type="NCBI Taxonomy" id="112525"/>
    <lineage>
        <taxon>Eukaryota</taxon>
        <taxon>Metazoa</taxon>
        <taxon>Spiralia</taxon>
        <taxon>Lophotrochozoa</taxon>
        <taxon>Mollusca</taxon>
        <taxon>Gastropoda</taxon>
        <taxon>Heterobranchia</taxon>
        <taxon>Euthyneura</taxon>
        <taxon>Panpulmonata</taxon>
        <taxon>Hygrophila</taxon>
        <taxon>Lymnaeoidea</taxon>
        <taxon>Planorbidae</taxon>
        <taxon>Biomphalaria</taxon>
    </lineage>
</organism>
<protein>
    <submittedName>
        <fullName evidence="1">Uncharacterized protein</fullName>
    </submittedName>
</protein>
<evidence type="ECO:0000313" key="1">
    <source>
        <dbReference type="EMBL" id="KAK0068867.1"/>
    </source>
</evidence>
<dbReference type="Proteomes" id="UP001233172">
    <property type="component" value="Unassembled WGS sequence"/>
</dbReference>
<gene>
    <name evidence="1" type="ORF">Bpfe_001830</name>
</gene>
<dbReference type="EMBL" id="JASAOG010000004">
    <property type="protein sequence ID" value="KAK0068867.1"/>
    <property type="molecule type" value="Genomic_DNA"/>
</dbReference>
<dbReference type="AlphaFoldDB" id="A0AAD8FKZ6"/>
<accession>A0AAD8FKZ6</accession>
<comment type="caution">
    <text evidence="1">The sequence shown here is derived from an EMBL/GenBank/DDBJ whole genome shotgun (WGS) entry which is preliminary data.</text>
</comment>
<sequence length="56" mass="6710">MIYPFEVYPWMCIDNFIEGDENLYRLLVNLRVQEHDSESQDIQKGCNDTMWQAPNV</sequence>